<dbReference type="InterPro" id="IPR004839">
    <property type="entry name" value="Aminotransferase_I/II_large"/>
</dbReference>
<dbReference type="Pfam" id="PF00392">
    <property type="entry name" value="GntR"/>
    <property type="match status" value="1"/>
</dbReference>
<dbReference type="GO" id="GO:0008483">
    <property type="term" value="F:transaminase activity"/>
    <property type="evidence" value="ECO:0007669"/>
    <property type="project" value="UniProtKB-KW"/>
</dbReference>
<dbReference type="SUPFAM" id="SSF53383">
    <property type="entry name" value="PLP-dependent transferases"/>
    <property type="match status" value="1"/>
</dbReference>
<dbReference type="SUPFAM" id="SSF46785">
    <property type="entry name" value="Winged helix' DNA-binding domain"/>
    <property type="match status" value="1"/>
</dbReference>
<dbReference type="InterPro" id="IPR015424">
    <property type="entry name" value="PyrdxlP-dep_Trfase"/>
</dbReference>
<evidence type="ECO:0000256" key="6">
    <source>
        <dbReference type="ARBA" id="ARBA00023163"/>
    </source>
</evidence>
<dbReference type="KEGG" id="lsu:A6B45_09140"/>
<gene>
    <name evidence="9" type="primary">ydcR</name>
    <name evidence="8" type="ORF">LES8486_01434</name>
    <name evidence="9" type="ORF">LES9216_01581</name>
</gene>
<evidence type="ECO:0000256" key="1">
    <source>
        <dbReference type="ARBA" id="ARBA00005384"/>
    </source>
</evidence>
<keyword evidence="4" id="KW-0805">Transcription regulation</keyword>
<keyword evidence="11" id="KW-1185">Reference proteome</keyword>
<dbReference type="Gene3D" id="3.40.640.10">
    <property type="entry name" value="Type I PLP-dependent aspartate aminotransferase-like (Major domain)"/>
    <property type="match status" value="1"/>
</dbReference>
<proteinExistence type="inferred from homology"/>
<dbReference type="Proteomes" id="UP000237923">
    <property type="component" value="Unassembled WGS sequence"/>
</dbReference>
<dbReference type="SMART" id="SM00345">
    <property type="entry name" value="HTH_GNTR"/>
    <property type="match status" value="1"/>
</dbReference>
<evidence type="ECO:0000313" key="8">
    <source>
        <dbReference type="EMBL" id="SPD93770.1"/>
    </source>
</evidence>
<dbReference type="CDD" id="cd00609">
    <property type="entry name" value="AAT_like"/>
    <property type="match status" value="1"/>
</dbReference>
<keyword evidence="3" id="KW-0663">Pyridoxal phosphate</keyword>
<dbReference type="Gene3D" id="1.10.10.10">
    <property type="entry name" value="Winged helix-like DNA-binding domain superfamily/Winged helix DNA-binding domain"/>
    <property type="match status" value="1"/>
</dbReference>
<dbReference type="CDD" id="cd07377">
    <property type="entry name" value="WHTH_GntR"/>
    <property type="match status" value="1"/>
</dbReference>
<dbReference type="GO" id="GO:0003700">
    <property type="term" value="F:DNA-binding transcription factor activity"/>
    <property type="evidence" value="ECO:0007669"/>
    <property type="project" value="InterPro"/>
</dbReference>
<evidence type="ECO:0000313" key="11">
    <source>
        <dbReference type="Proteomes" id="UP000239237"/>
    </source>
</evidence>
<keyword evidence="6" id="KW-0804">Transcription</keyword>
<reference evidence="9 10" key="2">
    <citation type="submission" date="2018-02" db="EMBL/GenBank/DDBJ databases">
        <authorList>
            <person name="Cohen D.B."/>
            <person name="Kent A.D."/>
        </authorList>
    </citation>
    <scope>NUCLEOTIDE SEQUENCE [LARGE SCALE GENOMIC DNA]</scope>
    <source>
        <strain evidence="9 10">CECT 9216</strain>
    </source>
</reference>
<feature type="domain" description="HTH gntR-type" evidence="7">
    <location>
        <begin position="17"/>
        <end position="85"/>
    </location>
</feature>
<dbReference type="InterPro" id="IPR000524">
    <property type="entry name" value="Tscrpt_reg_HTH_GntR"/>
</dbReference>
<organism evidence="9 10">
    <name type="scientific">Leuconostoc suionicum</name>
    <dbReference type="NCBI Taxonomy" id="1511761"/>
    <lineage>
        <taxon>Bacteria</taxon>
        <taxon>Bacillati</taxon>
        <taxon>Bacillota</taxon>
        <taxon>Bacilli</taxon>
        <taxon>Lactobacillales</taxon>
        <taxon>Lactobacillaceae</taxon>
        <taxon>Leuconostoc</taxon>
    </lineage>
</organism>
<dbReference type="EMBL" id="OKQR01000002">
    <property type="protein sequence ID" value="SPD93770.1"/>
    <property type="molecule type" value="Genomic_DNA"/>
</dbReference>
<evidence type="ECO:0000256" key="2">
    <source>
        <dbReference type="ARBA" id="ARBA00022576"/>
    </source>
</evidence>
<dbReference type="InterPro" id="IPR015422">
    <property type="entry name" value="PyrdxlP-dep_Trfase_small"/>
</dbReference>
<dbReference type="PANTHER" id="PTHR46577">
    <property type="entry name" value="HTH-TYPE TRANSCRIPTIONAL REGULATORY PROTEIN GABR"/>
    <property type="match status" value="1"/>
</dbReference>
<evidence type="ECO:0000313" key="10">
    <source>
        <dbReference type="Proteomes" id="UP000237923"/>
    </source>
</evidence>
<reference evidence="8 11" key="1">
    <citation type="submission" date="2018-02" db="EMBL/GenBank/DDBJ databases">
        <authorList>
            <person name="Rodrigo-Torres L."/>
            <person name="Arahal R. D."/>
            <person name="Lucena T."/>
        </authorList>
    </citation>
    <scope>NUCLEOTIDE SEQUENCE [LARGE SCALE GENOMIC DNA]</scope>
    <source>
        <strain evidence="8 11">CECT 8486</strain>
    </source>
</reference>
<dbReference type="GeneID" id="99674962"/>
<evidence type="ECO:0000256" key="4">
    <source>
        <dbReference type="ARBA" id="ARBA00023015"/>
    </source>
</evidence>
<sequence length="453" mass="51779">MNDYELPWVPSKLPLEKPFYKSIYQSLYDDILTGVLKPHDQLPSQRELSYFLDIHFTTVTHAYDLGLKNGLLYTERGRGTFISPNGISDHTIQGKEGVNDLGILNVTSVENSLAEFYVKEAIKNIPVKKLLRYFTKSSLDDSYDRATQKWFEYLNIDVSGDMVSLITNGGQNALAIILTALFKPSDTIVVDDFTYSNFIELAKTLHIKLLSIPQDDEGMKLDQLEDMLTTHTVAGVYVMPFRSNPTNVSMSIRRREKLAALSISHNFLIIEDDYLRYLDVEKQKAMINLSPSHTIYLSSFSKIVAPGIRVALVLFDKKFEQKMKHSFTNLNLQEPTLDFEIIKYLINHDFVLKIINSQMKQIKTSLALFEDVFETTAPLSPFQWIKINSAINIKQVKDRLDKLGIHVLYSPQFQAGGWKSNNDYFIRVSITAINDLAKLEKLLRTIKRTISPS</sequence>
<dbReference type="AlphaFoldDB" id="A0A2N9KF03"/>
<dbReference type="InterPro" id="IPR036388">
    <property type="entry name" value="WH-like_DNA-bd_sf"/>
</dbReference>
<dbReference type="Proteomes" id="UP000239237">
    <property type="component" value="Unassembled WGS sequence"/>
</dbReference>
<evidence type="ECO:0000256" key="3">
    <source>
        <dbReference type="ARBA" id="ARBA00022898"/>
    </source>
</evidence>
<evidence type="ECO:0000259" key="7">
    <source>
        <dbReference type="PROSITE" id="PS50949"/>
    </source>
</evidence>
<dbReference type="GO" id="GO:0030170">
    <property type="term" value="F:pyridoxal phosphate binding"/>
    <property type="evidence" value="ECO:0007669"/>
    <property type="project" value="InterPro"/>
</dbReference>
<name>A0A2N9KF03_9LACO</name>
<dbReference type="InterPro" id="IPR036390">
    <property type="entry name" value="WH_DNA-bd_sf"/>
</dbReference>
<keyword evidence="2" id="KW-0032">Aminotransferase</keyword>
<dbReference type="RefSeq" id="WP_072614302.1">
    <property type="nucleotide sequence ID" value="NZ_AP017935.1"/>
</dbReference>
<evidence type="ECO:0000313" key="9">
    <source>
        <dbReference type="EMBL" id="SPE09426.1"/>
    </source>
</evidence>
<dbReference type="EMBL" id="OKQU01000002">
    <property type="protein sequence ID" value="SPE09426.1"/>
    <property type="molecule type" value="Genomic_DNA"/>
</dbReference>
<keyword evidence="5" id="KW-0238">DNA-binding</keyword>
<keyword evidence="2" id="KW-0808">Transferase</keyword>
<dbReference type="Pfam" id="PF00155">
    <property type="entry name" value="Aminotran_1_2"/>
    <property type="match status" value="1"/>
</dbReference>
<evidence type="ECO:0000256" key="5">
    <source>
        <dbReference type="ARBA" id="ARBA00023125"/>
    </source>
</evidence>
<dbReference type="PROSITE" id="PS50949">
    <property type="entry name" value="HTH_GNTR"/>
    <property type="match status" value="1"/>
</dbReference>
<dbReference type="InterPro" id="IPR051446">
    <property type="entry name" value="HTH_trans_reg/aminotransferase"/>
</dbReference>
<dbReference type="Gene3D" id="3.90.1150.10">
    <property type="entry name" value="Aspartate Aminotransferase, domain 1"/>
    <property type="match status" value="1"/>
</dbReference>
<dbReference type="PANTHER" id="PTHR46577:SF1">
    <property type="entry name" value="HTH-TYPE TRANSCRIPTIONAL REGULATORY PROTEIN GABR"/>
    <property type="match status" value="1"/>
</dbReference>
<comment type="similarity">
    <text evidence="1">In the C-terminal section; belongs to the class-I pyridoxal-phosphate-dependent aminotransferase family.</text>
</comment>
<protein>
    <submittedName>
        <fullName evidence="8 9">HTH-type transcriptional regulator YdcR</fullName>
    </submittedName>
</protein>
<dbReference type="InterPro" id="IPR015421">
    <property type="entry name" value="PyrdxlP-dep_Trfase_major"/>
</dbReference>
<accession>A0A2N9KF03</accession>
<dbReference type="GO" id="GO:0003677">
    <property type="term" value="F:DNA binding"/>
    <property type="evidence" value="ECO:0007669"/>
    <property type="project" value="UniProtKB-KW"/>
</dbReference>